<accession>A0ABX7T311</accession>
<feature type="chain" id="PRO_5046286866" evidence="1">
    <location>
        <begin position="27"/>
        <end position="618"/>
    </location>
</feature>
<keyword evidence="3" id="KW-1185">Reference proteome</keyword>
<name>A0ABX7T311_9SPHN</name>
<evidence type="ECO:0000256" key="1">
    <source>
        <dbReference type="SAM" id="SignalP"/>
    </source>
</evidence>
<feature type="signal peptide" evidence="1">
    <location>
        <begin position="1"/>
        <end position="26"/>
    </location>
</feature>
<organism evidence="2 3">
    <name type="scientific">Parasphingorhabdus cellanae</name>
    <dbReference type="NCBI Taxonomy" id="2806553"/>
    <lineage>
        <taxon>Bacteria</taxon>
        <taxon>Pseudomonadati</taxon>
        <taxon>Pseudomonadota</taxon>
        <taxon>Alphaproteobacteria</taxon>
        <taxon>Sphingomonadales</taxon>
        <taxon>Sphingomonadaceae</taxon>
        <taxon>Parasphingorhabdus</taxon>
    </lineage>
</organism>
<evidence type="ECO:0000313" key="2">
    <source>
        <dbReference type="EMBL" id="QTD54914.1"/>
    </source>
</evidence>
<proteinExistence type="predicted"/>
<reference evidence="2 3" key="1">
    <citation type="submission" date="2021-03" db="EMBL/GenBank/DDBJ databases">
        <title>Complete genome of Parasphingorhabdus_sp.JHSY0214.</title>
        <authorList>
            <person name="Yoo J.H."/>
            <person name="Bae J.W."/>
        </authorList>
    </citation>
    <scope>NUCLEOTIDE SEQUENCE [LARGE SCALE GENOMIC DNA]</scope>
    <source>
        <strain evidence="2 3">JHSY0214</strain>
    </source>
</reference>
<dbReference type="Pfam" id="PF05960">
    <property type="entry name" value="DUF885"/>
    <property type="match status" value="1"/>
</dbReference>
<sequence>MTRFLKLILASTTMAGLAVAASPVHAQNTAPAVADAMETETDRLNIWFDKKFEEQLAFSPIRQTLLGRRTAYDQIDDYSVEAADRQLAWMRVATAEMKRDFDYDKLTPDAQISWDMWLFRLEQAESGVPFRQNGYILHQFNGQQSFFPTFLINQHRVASESDMVAFIERLKGSARALDQLLTRAQANAETGTRPPRFAYEGVIEQSEKITTGAPFDTGTPSALWEATEGKLAALVKAGTITQGRSDELKEQARLALTGSLKPAYERIITWFKQDLPNTKEAPFGVSELPNGEAFYNYRLANQTTTDLTADAIHTMGLSEVARIRSEMEAIKDKVNFDGDLQAFFTFLREDDQFYFSNDDKGAQDYIDTAEKHLAFINTRLPDFFGTLPKADLVVKRVEPFREQDGAAQHYRPGTPDGTRPGTYYAHLSDMRAMPIHSLEVIAYHEGNPGHHMQSSIAQELTGIPKFRAQGAYIPAFGEGWALYSELLSKEMGAYEDPYSDFGRLTTEIWRAIRLVVDTGLHAKGWSEERAVEYFLANSPIPETAVRSEVRRYLVMPAQATSYKIGMLKIQELRAKAEKELGDDFDIRGFHDTVLGGGSVPLNILEKQVNQWIAATKKS</sequence>
<dbReference type="PANTHER" id="PTHR33361">
    <property type="entry name" value="GLR0591 PROTEIN"/>
    <property type="match status" value="1"/>
</dbReference>
<dbReference type="RefSeq" id="WP_207986744.1">
    <property type="nucleotide sequence ID" value="NZ_CP071794.1"/>
</dbReference>
<dbReference type="Proteomes" id="UP000663923">
    <property type="component" value="Chromosome"/>
</dbReference>
<dbReference type="InterPro" id="IPR010281">
    <property type="entry name" value="DUF885"/>
</dbReference>
<protein>
    <submittedName>
        <fullName evidence="2">DUF885 domain-containing protein</fullName>
    </submittedName>
</protein>
<dbReference type="PANTHER" id="PTHR33361:SF16">
    <property type="entry name" value="DUF885 DOMAIN-CONTAINING PROTEIN"/>
    <property type="match status" value="1"/>
</dbReference>
<dbReference type="EMBL" id="CP071794">
    <property type="protein sequence ID" value="QTD54914.1"/>
    <property type="molecule type" value="Genomic_DNA"/>
</dbReference>
<gene>
    <name evidence="2" type="ORF">J4G78_11750</name>
</gene>
<evidence type="ECO:0000313" key="3">
    <source>
        <dbReference type="Proteomes" id="UP000663923"/>
    </source>
</evidence>
<keyword evidence="1" id="KW-0732">Signal</keyword>